<accession>A0A9P6MMT2</accession>
<sequence length="1031" mass="113127">MLSLLLCAEGKAKLWDTCMEDILAIHGQSLITHVLWNHSGNYFTTIDEKGKIVIWGNKIPQFLAPSIHYVASKLDGTTKYEREKTGRPRSPLALIVLTSDGQVTTLFKPAGQVFTHISTNLPQRFVSEDIASSRITHGSILSGVDGTRLVTHSSNILPSTVNVYQIDLRFTPEIVFRCDALAILHISNPVTGPGSMMIPGFVLHLQLLPQTSTRPHSVAVALASREESPNGEITYKSQIVVWDVTPKLMGFHPAFQELSTRRNDAVSGQPSLTFVMVGERRFENKFISAVTFIPRNRELYAVLALLNEWDYSDIVAVIVKASRISGDSELPDQFLEGVFKSYEFIKGAEDSKALEPFLPKASIMRRMLSLQLVLLQSLPNKIVQFRATCALLHLQSIGEIFSGCCTSDPATLAAHLDPGSNVTTGLKTLAFDVSSLWSLFPLCGWTLDFCTVLFRELAVFLNMKSASSHGPSSVVPQGFREGQSTGPANLAADTRAPPPSLLCFLYHSRARKTLRSVLVLVEQFYLFVRIREQLYSRVVQTNSAIEAPGGQGQEKGNHINSMSIPEAVALKDIQITFLSQYVEAAYTRCPLKVGVVKSMLRDLNGISSHLDPARISGGGAGAPQRPVDSDVLDKTATDHVIFIKGMTPSFNSSLLAHAKTELKMIIRRYPTLWDMNRLMFATIHWLDLEPTDKLIESKSSSRQKALAMHPIRCRIDPATALRTRVPGGVAVTSGRAPIGALQHHPSNVSSSNVSMISRGSISSASGRGGIPSRGFTESPGELPLSQQVSVMATAGSAAHNGGSLTSNAHSIWGLVLEENDDESSTDHSQDDREEEIESLKSIWQNLGSTLQGQQLVHNSAAQDDGVETVPDDDIPLEEDGDEDDENQDSDEDMQDSSIINNLRRNSVGIKDNIHGAGRNRRASLATLAPPSQWLLQESQVISKKTRAEWTVFPIISDERPSTGVESEDAKSRMALLGLSGHFAPLDLQPTGFQTYTQSEIEAQVRKRRFGVDPIRKVKKYKTTANGRRCIR</sequence>
<feature type="region of interest" description="Disordered" evidence="1">
    <location>
        <begin position="859"/>
        <end position="898"/>
    </location>
</feature>
<dbReference type="EMBL" id="JAAAID010002028">
    <property type="protein sequence ID" value="KAG0008138.1"/>
    <property type="molecule type" value="Genomic_DNA"/>
</dbReference>
<comment type="caution">
    <text evidence="2">The sequence shown here is derived from an EMBL/GenBank/DDBJ whole genome shotgun (WGS) entry which is preliminary data.</text>
</comment>
<feature type="compositionally biased region" description="Low complexity" evidence="1">
    <location>
        <begin position="745"/>
        <end position="765"/>
    </location>
</feature>
<reference evidence="2" key="1">
    <citation type="journal article" date="2020" name="Fungal Divers.">
        <title>Resolving the Mortierellaceae phylogeny through synthesis of multi-gene phylogenetics and phylogenomics.</title>
        <authorList>
            <person name="Vandepol N."/>
            <person name="Liber J."/>
            <person name="Desiro A."/>
            <person name="Na H."/>
            <person name="Kennedy M."/>
            <person name="Barry K."/>
            <person name="Grigoriev I.V."/>
            <person name="Miller A.N."/>
            <person name="O'Donnell K."/>
            <person name="Stajich J.E."/>
            <person name="Bonito G."/>
        </authorList>
    </citation>
    <scope>NUCLEOTIDE SEQUENCE</scope>
    <source>
        <strain evidence="2">NRRL 2769</strain>
    </source>
</reference>
<organism evidence="2 3">
    <name type="scientific">Entomortierella chlamydospora</name>
    <dbReference type="NCBI Taxonomy" id="101097"/>
    <lineage>
        <taxon>Eukaryota</taxon>
        <taxon>Fungi</taxon>
        <taxon>Fungi incertae sedis</taxon>
        <taxon>Mucoromycota</taxon>
        <taxon>Mortierellomycotina</taxon>
        <taxon>Mortierellomycetes</taxon>
        <taxon>Mortierellales</taxon>
        <taxon>Mortierellaceae</taxon>
        <taxon>Entomortierella</taxon>
    </lineage>
</organism>
<feature type="compositionally biased region" description="Acidic residues" evidence="1">
    <location>
        <begin position="864"/>
        <end position="894"/>
    </location>
</feature>
<keyword evidence="3" id="KW-1185">Reference proteome</keyword>
<proteinExistence type="predicted"/>
<feature type="region of interest" description="Disordered" evidence="1">
    <location>
        <begin position="738"/>
        <end position="781"/>
    </location>
</feature>
<gene>
    <name evidence="2" type="ORF">BGZ80_003812</name>
</gene>
<dbReference type="Proteomes" id="UP000703661">
    <property type="component" value="Unassembled WGS sequence"/>
</dbReference>
<dbReference type="AlphaFoldDB" id="A0A9P6MMT2"/>
<evidence type="ECO:0000256" key="1">
    <source>
        <dbReference type="SAM" id="MobiDB-lite"/>
    </source>
</evidence>
<evidence type="ECO:0000313" key="3">
    <source>
        <dbReference type="Proteomes" id="UP000703661"/>
    </source>
</evidence>
<protein>
    <submittedName>
        <fullName evidence="2">Uncharacterized protein</fullName>
    </submittedName>
</protein>
<evidence type="ECO:0000313" key="2">
    <source>
        <dbReference type="EMBL" id="KAG0008138.1"/>
    </source>
</evidence>
<name>A0A9P6MMT2_9FUNG</name>